<organism evidence="1 2">
    <name type="scientific">Devosia algicola</name>
    <dbReference type="NCBI Taxonomy" id="3026418"/>
    <lineage>
        <taxon>Bacteria</taxon>
        <taxon>Pseudomonadati</taxon>
        <taxon>Pseudomonadota</taxon>
        <taxon>Alphaproteobacteria</taxon>
        <taxon>Hyphomicrobiales</taxon>
        <taxon>Devosiaceae</taxon>
        <taxon>Devosia</taxon>
    </lineage>
</organism>
<dbReference type="RefSeq" id="WP_282218424.1">
    <property type="nucleotide sequence ID" value="NZ_CP118246.1"/>
</dbReference>
<dbReference type="Proteomes" id="UP001220530">
    <property type="component" value="Chromosome"/>
</dbReference>
<accession>A0ABY7YLB4</accession>
<name>A0ABY7YLB4_9HYPH</name>
<keyword evidence="2" id="KW-1185">Reference proteome</keyword>
<reference evidence="1 2" key="1">
    <citation type="submission" date="2023-02" db="EMBL/GenBank/DDBJ databases">
        <title>Devosia algicola sp. nov., isolated from the phycosphere of marine algae.</title>
        <authorList>
            <person name="Kim J.M."/>
            <person name="Lee J.K."/>
            <person name="Choi B.J."/>
            <person name="Bayburt H."/>
            <person name="Jeon C.O."/>
        </authorList>
    </citation>
    <scope>NUCLEOTIDE SEQUENCE [LARGE SCALE GENOMIC DNA]</scope>
    <source>
        <strain evidence="1 2">G20-9</strain>
    </source>
</reference>
<dbReference type="EMBL" id="CP118246">
    <property type="protein sequence ID" value="WDR02017.1"/>
    <property type="molecule type" value="Genomic_DNA"/>
</dbReference>
<gene>
    <name evidence="1" type="ORF">PSQ19_15210</name>
</gene>
<protein>
    <submittedName>
        <fullName evidence="1">Uncharacterized protein</fullName>
    </submittedName>
</protein>
<evidence type="ECO:0000313" key="2">
    <source>
        <dbReference type="Proteomes" id="UP001220530"/>
    </source>
</evidence>
<evidence type="ECO:0000313" key="1">
    <source>
        <dbReference type="EMBL" id="WDR02017.1"/>
    </source>
</evidence>
<proteinExistence type="predicted"/>
<sequence>MSTEKSVSFDDIVSLAPEALQPVVCRLRDLVLAADPETCLVVQLGYRAANFGVGAKKMTESLSPYHPACAMGQSRLQLWRRA</sequence>